<feature type="transmembrane region" description="Helical" evidence="6">
    <location>
        <begin position="276"/>
        <end position="294"/>
    </location>
</feature>
<name>K5VUH9_PHACS</name>
<feature type="transmembrane region" description="Helical" evidence="6">
    <location>
        <begin position="213"/>
        <end position="233"/>
    </location>
</feature>
<evidence type="ECO:0000256" key="2">
    <source>
        <dbReference type="ARBA" id="ARBA00022692"/>
    </source>
</evidence>
<feature type="transmembrane region" description="Helical" evidence="6">
    <location>
        <begin position="245"/>
        <end position="264"/>
    </location>
</feature>
<dbReference type="OrthoDB" id="440755at2759"/>
<keyword evidence="3 6" id="KW-1133">Transmembrane helix</keyword>
<feature type="transmembrane region" description="Helical" evidence="6">
    <location>
        <begin position="314"/>
        <end position="335"/>
    </location>
</feature>
<feature type="region of interest" description="Disordered" evidence="5">
    <location>
        <begin position="19"/>
        <end position="38"/>
    </location>
</feature>
<keyword evidence="2 6" id="KW-0812">Transmembrane</keyword>
<protein>
    <recommendedName>
        <fullName evidence="7">Major facilitator superfamily (MFS) profile domain-containing protein</fullName>
    </recommendedName>
</protein>
<dbReference type="EMBL" id="JH930478">
    <property type="protein sequence ID" value="EKM50455.1"/>
    <property type="molecule type" value="Genomic_DNA"/>
</dbReference>
<keyword evidence="9" id="KW-1185">Reference proteome</keyword>
<dbReference type="RefSeq" id="XP_007400727.1">
    <property type="nucleotide sequence ID" value="XM_007400665.1"/>
</dbReference>
<dbReference type="PROSITE" id="PS50850">
    <property type="entry name" value="MFS"/>
    <property type="match status" value="1"/>
</dbReference>
<dbReference type="Gene3D" id="1.20.1250.20">
    <property type="entry name" value="MFS general substrate transporter like domains"/>
    <property type="match status" value="2"/>
</dbReference>
<dbReference type="GO" id="GO:0016020">
    <property type="term" value="C:membrane"/>
    <property type="evidence" value="ECO:0007669"/>
    <property type="project" value="UniProtKB-SubCell"/>
</dbReference>
<feature type="transmembrane region" description="Helical" evidence="6">
    <location>
        <begin position="481"/>
        <end position="501"/>
    </location>
</feature>
<comment type="subcellular location">
    <subcellularLocation>
        <location evidence="1">Membrane</location>
        <topology evidence="1">Multi-pass membrane protein</topology>
    </subcellularLocation>
</comment>
<feature type="transmembrane region" description="Helical" evidence="6">
    <location>
        <begin position="441"/>
        <end position="461"/>
    </location>
</feature>
<sequence length="530" mass="56708">MQSAIDIVVQPLAGEFNSAPDTLVSPTPVGTSSPERERSVERAIVHGELPFRRKMVVMVSIALTQLVQMIPFGGGLVTSIHIAQSLDQPSVATAAWVAAAYPLTQGAFILPGGRLGAVYGHKNMLSLGALLWVAFTIGTGFAPNFIVLCVLRALTGIGGGIMVPNCIALLGITFPPGLWRNIAMALFVSGAPVGGAGGGVLAGVVAQLASWRWMFWFFAILGFVVFTAAFISVPHDEPQDPNGKIDIVGSYFGVGALFLFNFVWNQAPAVGWDTVYIYVLLIVSVLHAVAFGIWEAKFAKEPIVPITVWKRPSFTPLIISVFLIMMSFGIWLWYIAVWELTVRDYTIIAAGASISPIAVSGTIMSVVAGWLIQRLDAQYIICIGIAEVTTALIILGTMPTHQVYWAQAFVAALVIGAGPDFVLTAGQVITSNAMRRHEQGVAGSLIGVVQVYGLATGLGFAGTVERYVNDGGRHPVKGFRGAIFLGVGFCVLALAINLLFVRMPADKQEGWTEEDLQRHIAEKTKDPEIA</sequence>
<dbReference type="HOGENOM" id="CLU_000960_27_4_1"/>
<evidence type="ECO:0000256" key="4">
    <source>
        <dbReference type="ARBA" id="ARBA00023136"/>
    </source>
</evidence>
<dbReference type="InParanoid" id="K5VUH9"/>
<dbReference type="PANTHER" id="PTHR42718">
    <property type="entry name" value="MAJOR FACILITATOR SUPERFAMILY MULTIDRUG TRANSPORTER MFSC"/>
    <property type="match status" value="1"/>
</dbReference>
<gene>
    <name evidence="8" type="ORF">PHACADRAFT_152441</name>
</gene>
<feature type="transmembrane region" description="Helical" evidence="6">
    <location>
        <begin position="94"/>
        <end position="113"/>
    </location>
</feature>
<dbReference type="InterPro" id="IPR020846">
    <property type="entry name" value="MFS_dom"/>
</dbReference>
<feature type="compositionally biased region" description="Polar residues" evidence="5">
    <location>
        <begin position="24"/>
        <end position="33"/>
    </location>
</feature>
<feature type="transmembrane region" description="Helical" evidence="6">
    <location>
        <begin position="379"/>
        <end position="398"/>
    </location>
</feature>
<evidence type="ECO:0000313" key="8">
    <source>
        <dbReference type="EMBL" id="EKM50455.1"/>
    </source>
</evidence>
<feature type="transmembrane region" description="Helical" evidence="6">
    <location>
        <begin position="184"/>
        <end position="207"/>
    </location>
</feature>
<proteinExistence type="predicted"/>
<dbReference type="SUPFAM" id="SSF103473">
    <property type="entry name" value="MFS general substrate transporter"/>
    <property type="match status" value="1"/>
</dbReference>
<dbReference type="KEGG" id="pco:PHACADRAFT_152441"/>
<feature type="transmembrane region" description="Helical" evidence="6">
    <location>
        <begin position="56"/>
        <end position="82"/>
    </location>
</feature>
<dbReference type="PANTHER" id="PTHR42718:SF41">
    <property type="entry name" value="MFS TRANSPORTER OF UNKOWN SPECIFICITY (AFU_ORTHOLOGUE AFUA_5G09940)-RELATED"/>
    <property type="match status" value="1"/>
</dbReference>
<feature type="transmembrane region" description="Helical" evidence="6">
    <location>
        <begin position="125"/>
        <end position="147"/>
    </location>
</feature>
<feature type="domain" description="Major facilitator superfamily (MFS) profile" evidence="7">
    <location>
        <begin position="57"/>
        <end position="505"/>
    </location>
</feature>
<dbReference type="InterPro" id="IPR011701">
    <property type="entry name" value="MFS"/>
</dbReference>
<accession>K5VUH9</accession>
<dbReference type="AlphaFoldDB" id="K5VUH9"/>
<dbReference type="InterPro" id="IPR036259">
    <property type="entry name" value="MFS_trans_sf"/>
</dbReference>
<dbReference type="Proteomes" id="UP000008370">
    <property type="component" value="Unassembled WGS sequence"/>
</dbReference>
<evidence type="ECO:0000256" key="6">
    <source>
        <dbReference type="SAM" id="Phobius"/>
    </source>
</evidence>
<dbReference type="GeneID" id="18908908"/>
<dbReference type="FunCoup" id="K5VUH9">
    <property type="interactions" value="22"/>
</dbReference>
<feature type="transmembrane region" description="Helical" evidence="6">
    <location>
        <begin position="404"/>
        <end position="429"/>
    </location>
</feature>
<evidence type="ECO:0000256" key="5">
    <source>
        <dbReference type="SAM" id="MobiDB-lite"/>
    </source>
</evidence>
<evidence type="ECO:0000256" key="1">
    <source>
        <dbReference type="ARBA" id="ARBA00004141"/>
    </source>
</evidence>
<evidence type="ECO:0000259" key="7">
    <source>
        <dbReference type="PROSITE" id="PS50850"/>
    </source>
</evidence>
<evidence type="ECO:0000256" key="3">
    <source>
        <dbReference type="ARBA" id="ARBA00022989"/>
    </source>
</evidence>
<dbReference type="GO" id="GO:0022857">
    <property type="term" value="F:transmembrane transporter activity"/>
    <property type="evidence" value="ECO:0007669"/>
    <property type="project" value="InterPro"/>
</dbReference>
<feature type="transmembrane region" description="Helical" evidence="6">
    <location>
        <begin position="153"/>
        <end position="172"/>
    </location>
</feature>
<reference evidence="8 9" key="1">
    <citation type="journal article" date="2012" name="BMC Genomics">
        <title>Comparative genomics of the white-rot fungi, Phanerochaete carnosa and P. chrysosporium, to elucidate the genetic basis of the distinct wood types they colonize.</title>
        <authorList>
            <person name="Suzuki H."/>
            <person name="MacDonald J."/>
            <person name="Syed K."/>
            <person name="Salamov A."/>
            <person name="Hori C."/>
            <person name="Aerts A."/>
            <person name="Henrissat B."/>
            <person name="Wiebenga A."/>
            <person name="vanKuyk P.A."/>
            <person name="Barry K."/>
            <person name="Lindquist E."/>
            <person name="LaButti K."/>
            <person name="Lapidus A."/>
            <person name="Lucas S."/>
            <person name="Coutinho P."/>
            <person name="Gong Y."/>
            <person name="Samejima M."/>
            <person name="Mahadevan R."/>
            <person name="Abou-Zaid M."/>
            <person name="de Vries R.P."/>
            <person name="Igarashi K."/>
            <person name="Yadav J.S."/>
            <person name="Grigoriev I.V."/>
            <person name="Master E.R."/>
        </authorList>
    </citation>
    <scope>NUCLEOTIDE SEQUENCE [LARGE SCALE GENOMIC DNA]</scope>
    <source>
        <strain evidence="8 9">HHB-10118-sp</strain>
    </source>
</reference>
<dbReference type="Pfam" id="PF07690">
    <property type="entry name" value="MFS_1"/>
    <property type="match status" value="1"/>
</dbReference>
<feature type="transmembrane region" description="Helical" evidence="6">
    <location>
        <begin position="347"/>
        <end position="372"/>
    </location>
</feature>
<organism evidence="8 9">
    <name type="scientific">Phanerochaete carnosa (strain HHB-10118-sp)</name>
    <name type="common">White-rot fungus</name>
    <name type="synonym">Peniophora carnosa</name>
    <dbReference type="NCBI Taxonomy" id="650164"/>
    <lineage>
        <taxon>Eukaryota</taxon>
        <taxon>Fungi</taxon>
        <taxon>Dikarya</taxon>
        <taxon>Basidiomycota</taxon>
        <taxon>Agaricomycotina</taxon>
        <taxon>Agaricomycetes</taxon>
        <taxon>Polyporales</taxon>
        <taxon>Phanerochaetaceae</taxon>
        <taxon>Phanerochaete</taxon>
    </lineage>
</organism>
<keyword evidence="4 6" id="KW-0472">Membrane</keyword>
<evidence type="ECO:0000313" key="9">
    <source>
        <dbReference type="Proteomes" id="UP000008370"/>
    </source>
</evidence>